<evidence type="ECO:0000313" key="1">
    <source>
        <dbReference type="EMBL" id="TNV81227.1"/>
    </source>
</evidence>
<accession>A0A8J8T3Q5</accession>
<proteinExistence type="predicted"/>
<dbReference type="EMBL" id="RRYP01006399">
    <property type="protein sequence ID" value="TNV81227.1"/>
    <property type="molecule type" value="Genomic_DNA"/>
</dbReference>
<evidence type="ECO:0000313" key="2">
    <source>
        <dbReference type="Proteomes" id="UP000785679"/>
    </source>
</evidence>
<dbReference type="AlphaFoldDB" id="A0A8J8T3Q5"/>
<comment type="caution">
    <text evidence="1">The sequence shown here is derived from an EMBL/GenBank/DDBJ whole genome shotgun (WGS) entry which is preliminary data.</text>
</comment>
<organism evidence="1 2">
    <name type="scientific">Halteria grandinella</name>
    <dbReference type="NCBI Taxonomy" id="5974"/>
    <lineage>
        <taxon>Eukaryota</taxon>
        <taxon>Sar</taxon>
        <taxon>Alveolata</taxon>
        <taxon>Ciliophora</taxon>
        <taxon>Intramacronucleata</taxon>
        <taxon>Spirotrichea</taxon>
        <taxon>Stichotrichia</taxon>
        <taxon>Sporadotrichida</taxon>
        <taxon>Halteriidae</taxon>
        <taxon>Halteria</taxon>
    </lineage>
</organism>
<protein>
    <submittedName>
        <fullName evidence="1">Uncharacterized protein</fullName>
    </submittedName>
</protein>
<sequence>MPRVVPAKLEQQRNPLLLKEIKNQECSLYGVFVEKYPVTQAGDYLIGPKMDKLQVFLTYLQGQDSLVRGYSFSKDHTLISNYYPSNKICGSLMPALLQHVTMERKASKDAHYRSLGLATKQSKDARSKDYEHSQVKTHHEEMRLYMDNVDCRNGVTVKICDRTVVRDAREGEYVTVKLDGMQGERRSESQMMITGMGYKLARQYRIEGYSFTFIMNEFADLQEMIKLDRRHIEYKAKLTIFKVYNKADEDKCYNILGQELELDGEPNYAQYIHEQLETHMIELSGRCTDNDVDFFTRMLSAFGQKFSQFFKLKAVSKNQVTFSKLRVQ</sequence>
<reference evidence="1" key="1">
    <citation type="submission" date="2019-06" db="EMBL/GenBank/DDBJ databases">
        <authorList>
            <person name="Zheng W."/>
        </authorList>
    </citation>
    <scope>NUCLEOTIDE SEQUENCE</scope>
    <source>
        <strain evidence="1">QDHG01</strain>
    </source>
</reference>
<keyword evidence="2" id="KW-1185">Reference proteome</keyword>
<name>A0A8J8T3Q5_HALGN</name>
<dbReference type="Proteomes" id="UP000785679">
    <property type="component" value="Unassembled WGS sequence"/>
</dbReference>
<gene>
    <name evidence="1" type="ORF">FGO68_gene2051</name>
</gene>